<evidence type="ECO:0000313" key="7">
    <source>
        <dbReference type="RefSeq" id="XP_010482470.1"/>
    </source>
</evidence>
<evidence type="ECO:0000256" key="1">
    <source>
        <dbReference type="ARBA" id="ARBA00004123"/>
    </source>
</evidence>
<reference evidence="6" key="1">
    <citation type="journal article" date="2014" name="Nat. Commun.">
        <title>The emerging biofuel crop Camelina sativa retains a highly undifferentiated hexaploid genome structure.</title>
        <authorList>
            <person name="Kagale S."/>
            <person name="Koh C."/>
            <person name="Nixon J."/>
            <person name="Bollina V."/>
            <person name="Clarke W.E."/>
            <person name="Tuteja R."/>
            <person name="Spillane C."/>
            <person name="Robinson S.J."/>
            <person name="Links M.G."/>
            <person name="Clarke C."/>
            <person name="Higgins E.E."/>
            <person name="Huebert T."/>
            <person name="Sharpe A.G."/>
            <person name="Parkin I.A."/>
        </authorList>
    </citation>
    <scope>NUCLEOTIDE SEQUENCE [LARGE SCALE GENOMIC DNA]</scope>
    <source>
        <strain evidence="6">cv. DH55</strain>
    </source>
</reference>
<keyword evidence="4" id="KW-0175">Coiled coil</keyword>
<dbReference type="InterPro" id="IPR009053">
    <property type="entry name" value="Prefoldin"/>
</dbReference>
<dbReference type="CDD" id="cd23159">
    <property type="entry name" value="Prefoldin_URI1"/>
    <property type="match status" value="1"/>
</dbReference>
<dbReference type="Pfam" id="PF02996">
    <property type="entry name" value="Prefoldin"/>
    <property type="match status" value="1"/>
</dbReference>
<dbReference type="SUPFAM" id="SSF46579">
    <property type="entry name" value="Prefoldin"/>
    <property type="match status" value="1"/>
</dbReference>
<name>A0ABM0X901_CAMSA</name>
<dbReference type="InterPro" id="IPR052255">
    <property type="entry name" value="RNA_pol_II_subunit5-mediator"/>
</dbReference>
<feature type="compositionally biased region" description="Low complexity" evidence="5">
    <location>
        <begin position="254"/>
        <end position="267"/>
    </location>
</feature>
<proteinExistence type="inferred from homology"/>
<feature type="coiled-coil region" evidence="4">
    <location>
        <begin position="105"/>
        <end position="132"/>
    </location>
</feature>
<accession>A0ABM0X901</accession>
<evidence type="ECO:0000256" key="5">
    <source>
        <dbReference type="SAM" id="MobiDB-lite"/>
    </source>
</evidence>
<feature type="region of interest" description="Disordered" evidence="5">
    <location>
        <begin position="308"/>
        <end position="404"/>
    </location>
</feature>
<feature type="region of interest" description="Disordered" evidence="5">
    <location>
        <begin position="159"/>
        <end position="184"/>
    </location>
</feature>
<reference evidence="7" key="2">
    <citation type="submission" date="2025-08" db="UniProtKB">
        <authorList>
            <consortium name="RefSeq"/>
        </authorList>
    </citation>
    <scope>IDENTIFICATION</scope>
    <source>
        <tissue evidence="7">Leaf</tissue>
    </source>
</reference>
<feature type="region of interest" description="Disordered" evidence="5">
    <location>
        <begin position="200"/>
        <end position="275"/>
    </location>
</feature>
<dbReference type="Proteomes" id="UP000694864">
    <property type="component" value="Chromosome 3"/>
</dbReference>
<dbReference type="Gene3D" id="1.10.287.370">
    <property type="match status" value="1"/>
</dbReference>
<evidence type="ECO:0000313" key="6">
    <source>
        <dbReference type="Proteomes" id="UP000694864"/>
    </source>
</evidence>
<sequence length="404" mass="44975">MEPPAKGTVTPLASLFSEEEARKAASYVEEKIGEKRVEMNRLQQFVDENDNLINLVKKLPDQLHHNVMVPFGKIAFFPGRLIHTNECLVLLGENYYTDRSSKQTVDFLKRRDKTLQSQIHSLKAEIEDFQTEASFFSTTASEAAEGLVEIREEYVEEDASAAVIHSSGKEPSALPGGETEDGEPEDDVFARIMARLNELEMEEEQEGEDVDDRSEEHDSPIESAEESEHALVKGIRGETDRNSIEYRRQETTVSFATKASSHSSSTSEPMVSKPRVKAKVIEVIPEKNPHKVLDDPLNCIGPAPQYLSKVDQSRGGTPQQNAGTWRDFQATSSVSRAKAKTNVAGPQKIESPMQKTETEFDSTKAFTGSIVEHAHNLQTSTHSQTQSSASQPSKPVSRFKAQRR</sequence>
<organism evidence="6 7">
    <name type="scientific">Camelina sativa</name>
    <name type="common">False flax</name>
    <name type="synonym">Myagrum sativum</name>
    <dbReference type="NCBI Taxonomy" id="90675"/>
    <lineage>
        <taxon>Eukaryota</taxon>
        <taxon>Viridiplantae</taxon>
        <taxon>Streptophyta</taxon>
        <taxon>Embryophyta</taxon>
        <taxon>Tracheophyta</taxon>
        <taxon>Spermatophyta</taxon>
        <taxon>Magnoliopsida</taxon>
        <taxon>eudicotyledons</taxon>
        <taxon>Gunneridae</taxon>
        <taxon>Pentapetalae</taxon>
        <taxon>rosids</taxon>
        <taxon>malvids</taxon>
        <taxon>Brassicales</taxon>
        <taxon>Brassicaceae</taxon>
        <taxon>Camelineae</taxon>
        <taxon>Camelina</taxon>
    </lineage>
</organism>
<feature type="compositionally biased region" description="Basic and acidic residues" evidence="5">
    <location>
        <begin position="214"/>
        <end position="250"/>
    </location>
</feature>
<gene>
    <name evidence="7" type="primary">LOC104761132</name>
</gene>
<protein>
    <submittedName>
        <fullName evidence="7">Unconventional prefoldin RPB5 interactor-like isoform X1</fullName>
    </submittedName>
</protein>
<dbReference type="RefSeq" id="XP_010482470.1">
    <property type="nucleotide sequence ID" value="XM_010484168.2"/>
</dbReference>
<dbReference type="PANTHER" id="PTHR15111">
    <property type="entry name" value="RNA POLYMERASE II SUBUNIT 5-MEDIATING PROTEIN NNX3"/>
    <property type="match status" value="1"/>
</dbReference>
<keyword evidence="2" id="KW-0539">Nucleus</keyword>
<evidence type="ECO:0000256" key="4">
    <source>
        <dbReference type="SAM" id="Coils"/>
    </source>
</evidence>
<evidence type="ECO:0000256" key="2">
    <source>
        <dbReference type="ARBA" id="ARBA00023242"/>
    </source>
</evidence>
<feature type="compositionally biased region" description="Low complexity" evidence="5">
    <location>
        <begin position="378"/>
        <end position="393"/>
    </location>
</feature>
<feature type="compositionally biased region" description="Polar residues" evidence="5">
    <location>
        <begin position="314"/>
        <end position="335"/>
    </location>
</feature>
<feature type="compositionally biased region" description="Acidic residues" evidence="5">
    <location>
        <begin position="200"/>
        <end position="213"/>
    </location>
</feature>
<dbReference type="InterPro" id="IPR004127">
    <property type="entry name" value="Prefoldin_subunit_alpha"/>
</dbReference>
<evidence type="ECO:0000256" key="3">
    <source>
        <dbReference type="ARBA" id="ARBA00038295"/>
    </source>
</evidence>
<comment type="similarity">
    <text evidence="3">Belongs to the RNA polymerase II subunit 5-mediating protein family.</text>
</comment>
<dbReference type="GeneID" id="104761132"/>
<dbReference type="PANTHER" id="PTHR15111:SF0">
    <property type="entry name" value="UNCONVENTIONAL PREFOLDIN RPB5 INTERACTOR 1"/>
    <property type="match status" value="1"/>
</dbReference>
<comment type="subcellular location">
    <subcellularLocation>
        <location evidence="1">Nucleus</location>
    </subcellularLocation>
</comment>
<keyword evidence="6" id="KW-1185">Reference proteome</keyword>